<protein>
    <recommendedName>
        <fullName evidence="2">FHA domain-containing protein</fullName>
    </recommendedName>
</protein>
<dbReference type="PROSITE" id="PS50006">
    <property type="entry name" value="FHA_DOMAIN"/>
    <property type="match status" value="1"/>
</dbReference>
<name>A0A5N6NGW3_9ASTR</name>
<dbReference type="Pfam" id="PF00498">
    <property type="entry name" value="FHA"/>
    <property type="match status" value="1"/>
</dbReference>
<feature type="domain" description="FHA" evidence="2">
    <location>
        <begin position="29"/>
        <end position="81"/>
    </location>
</feature>
<keyword evidence="4" id="KW-1185">Reference proteome</keyword>
<organism evidence="3 4">
    <name type="scientific">Mikania micrantha</name>
    <name type="common">bitter vine</name>
    <dbReference type="NCBI Taxonomy" id="192012"/>
    <lineage>
        <taxon>Eukaryota</taxon>
        <taxon>Viridiplantae</taxon>
        <taxon>Streptophyta</taxon>
        <taxon>Embryophyta</taxon>
        <taxon>Tracheophyta</taxon>
        <taxon>Spermatophyta</taxon>
        <taxon>Magnoliopsida</taxon>
        <taxon>eudicotyledons</taxon>
        <taxon>Gunneridae</taxon>
        <taxon>Pentapetalae</taxon>
        <taxon>asterids</taxon>
        <taxon>campanulids</taxon>
        <taxon>Asterales</taxon>
        <taxon>Asteraceae</taxon>
        <taxon>Asteroideae</taxon>
        <taxon>Heliantheae alliance</taxon>
        <taxon>Eupatorieae</taxon>
        <taxon>Mikania</taxon>
    </lineage>
</organism>
<comment type="caution">
    <text evidence="3">The sequence shown here is derived from an EMBL/GenBank/DDBJ whole genome shotgun (WGS) entry which is preliminary data.</text>
</comment>
<dbReference type="Proteomes" id="UP000326396">
    <property type="component" value="Linkage Group LG2"/>
</dbReference>
<dbReference type="InterPro" id="IPR000253">
    <property type="entry name" value="FHA_dom"/>
</dbReference>
<feature type="region of interest" description="Disordered" evidence="1">
    <location>
        <begin position="337"/>
        <end position="364"/>
    </location>
</feature>
<dbReference type="PANTHER" id="PTHR23308">
    <property type="entry name" value="NUCLEAR INHIBITOR OF PROTEIN PHOSPHATASE-1"/>
    <property type="match status" value="1"/>
</dbReference>
<evidence type="ECO:0000259" key="2">
    <source>
        <dbReference type="PROSITE" id="PS50006"/>
    </source>
</evidence>
<dbReference type="OrthoDB" id="687730at2759"/>
<dbReference type="InterPro" id="IPR008984">
    <property type="entry name" value="SMAD_FHA_dom_sf"/>
</dbReference>
<evidence type="ECO:0000256" key="1">
    <source>
        <dbReference type="SAM" id="MobiDB-lite"/>
    </source>
</evidence>
<gene>
    <name evidence="3" type="ORF">E3N88_24131</name>
</gene>
<sequence length="424" mass="47181">MEGSTSLKLIMEKGPREGEALKFPSGSIIKIGRVVRGNTIAIKDAGISSKHVCIQFDIQLSKWTLCDLDSSNGTSLNGQILKPYVPSVLADGDRIKIGELTSIIVKNEVESSIRPKRNPRRQGKHEAGAGVESAAIVESGKTELGLGFDGDLDKIEVKEPIKKWNLRSGANKDLDLRNDVERLSSRRILRSSKKEEVSFIPVLNQIPQNLNVDVRDLTDLLVPKPHMPQGRKKKTAYQLPVNPDLDKHDIAVQVVGKRIRGRRKGLPEEPLENAPLVHLEENLNNAKESLQADEGNEVALDKSSVDPLKNLDTNNESAQEHMVEKFVSIQECCEGKDAMGEQSSSKGKEVEKDSNSTNNGSDEGQWLDLEKMTLGDFFDYLEVQLPKEIYDESEKIISNLAEKARKCYEFRVQRNEHGTGIVKD</sequence>
<dbReference type="EMBL" id="SZYD01000012">
    <property type="protein sequence ID" value="KAD4586530.1"/>
    <property type="molecule type" value="Genomic_DNA"/>
</dbReference>
<dbReference type="InterPro" id="IPR050923">
    <property type="entry name" value="Cell_Proc_Reg/RNA_Proc"/>
</dbReference>
<dbReference type="Gene3D" id="2.60.200.20">
    <property type="match status" value="1"/>
</dbReference>
<proteinExistence type="predicted"/>
<reference evidence="3 4" key="1">
    <citation type="submission" date="2019-05" db="EMBL/GenBank/DDBJ databases">
        <title>Mikania micrantha, genome provides insights into the molecular mechanism of rapid growth.</title>
        <authorList>
            <person name="Liu B."/>
        </authorList>
    </citation>
    <scope>NUCLEOTIDE SEQUENCE [LARGE SCALE GENOMIC DNA]</scope>
    <source>
        <strain evidence="3">NLD-2019</strain>
        <tissue evidence="3">Leaf</tissue>
    </source>
</reference>
<evidence type="ECO:0000313" key="4">
    <source>
        <dbReference type="Proteomes" id="UP000326396"/>
    </source>
</evidence>
<dbReference type="SMART" id="SM00240">
    <property type="entry name" value="FHA"/>
    <property type="match status" value="1"/>
</dbReference>
<accession>A0A5N6NGW3</accession>
<dbReference type="SUPFAM" id="SSF49879">
    <property type="entry name" value="SMAD/FHA domain"/>
    <property type="match status" value="1"/>
</dbReference>
<evidence type="ECO:0000313" key="3">
    <source>
        <dbReference type="EMBL" id="KAD4586530.1"/>
    </source>
</evidence>
<dbReference type="AlphaFoldDB" id="A0A5N6NGW3"/>